<evidence type="ECO:0000313" key="2">
    <source>
        <dbReference type="EMBL" id="MBV6325381.1"/>
    </source>
</evidence>
<dbReference type="RefSeq" id="WP_217946257.1">
    <property type="nucleotide sequence ID" value="NZ_JAHTGR010000030.1"/>
</dbReference>
<reference evidence="2" key="1">
    <citation type="submission" date="2021-07" db="EMBL/GenBank/DDBJ databases">
        <title>Characterization of violacein-producing bacteria and related species.</title>
        <authorList>
            <person name="Wilson H.S."/>
            <person name="De Leon M.E."/>
        </authorList>
    </citation>
    <scope>NUCLEOTIDE SEQUENCE</scope>
    <source>
        <strain evidence="2">HSC-15S17</strain>
    </source>
</reference>
<gene>
    <name evidence="2" type="ORF">KVP70_31160</name>
    <name evidence="3" type="ORF">L1274_006349</name>
</gene>
<dbReference type="Pfam" id="PF06114">
    <property type="entry name" value="Peptidase_M78"/>
    <property type="match status" value="1"/>
</dbReference>
<dbReference type="EMBL" id="JAHTGR010000030">
    <property type="protein sequence ID" value="MBV6325381.1"/>
    <property type="molecule type" value="Genomic_DNA"/>
</dbReference>
<proteinExistence type="predicted"/>
<dbReference type="AlphaFoldDB" id="A0AA41HEU3"/>
<dbReference type="Proteomes" id="UP001155901">
    <property type="component" value="Unassembled WGS sequence"/>
</dbReference>
<evidence type="ECO:0000313" key="4">
    <source>
        <dbReference type="Proteomes" id="UP001155901"/>
    </source>
</evidence>
<evidence type="ECO:0000259" key="1">
    <source>
        <dbReference type="Pfam" id="PF06114"/>
    </source>
</evidence>
<dbReference type="EMBL" id="JALJZU010000022">
    <property type="protein sequence ID" value="MCP2012581.1"/>
    <property type="molecule type" value="Genomic_DNA"/>
</dbReference>
<dbReference type="InterPro" id="IPR010359">
    <property type="entry name" value="IrrE_HExxH"/>
</dbReference>
<organism evidence="2 4">
    <name type="scientific">Duganella violaceipulchra</name>
    <dbReference type="NCBI Taxonomy" id="2849652"/>
    <lineage>
        <taxon>Bacteria</taxon>
        <taxon>Pseudomonadati</taxon>
        <taxon>Pseudomonadota</taxon>
        <taxon>Betaproteobacteria</taxon>
        <taxon>Burkholderiales</taxon>
        <taxon>Oxalobacteraceae</taxon>
        <taxon>Telluria group</taxon>
        <taxon>Duganella</taxon>
    </lineage>
</organism>
<evidence type="ECO:0000313" key="3">
    <source>
        <dbReference type="EMBL" id="MCP2012581.1"/>
    </source>
</evidence>
<comment type="caution">
    <text evidence="2">The sequence shown here is derived from an EMBL/GenBank/DDBJ whole genome shotgun (WGS) entry which is preliminary data.</text>
</comment>
<protein>
    <submittedName>
        <fullName evidence="3">HTH-type transcriptional regulator/antitoxin HigA</fullName>
    </submittedName>
    <submittedName>
        <fullName evidence="2">ImmA/IrrE family metallo-endopeptidase</fullName>
    </submittedName>
</protein>
<keyword evidence="5" id="KW-1185">Reference proteome</keyword>
<accession>A0AA41HEU3</accession>
<reference evidence="3" key="2">
    <citation type="submission" date="2022-03" db="EMBL/GenBank/DDBJ databases">
        <title>Genome Encyclopedia of Bacteria and Archaea VI: Functional Genomics of Type Strains.</title>
        <authorList>
            <person name="Whitman W."/>
        </authorList>
    </citation>
    <scope>NUCLEOTIDE SEQUENCE</scope>
    <source>
        <strain evidence="3">HSC-15S17</strain>
    </source>
</reference>
<sequence length="286" mass="32626">MKILNTLEEDFPGPPFTAVEPRKFYEAFLKADAILTAAPKKYRDTADERIPELMSFIYRGGDASAALFRKRDDASEVLINLWLSSVRRTAGWFLAANSIPEFKGFDGTIYGDLPRRFKDAESLPKIGPYLAPYGIVFIWEESIPSMKLDGAVFSLPSGHIVVALSLRYSRLDHFWFTLMHELAHVVLHAETLHDPIIDDFDIESDSLIEKQADRLALDSLIPRNEWRSCPARYTNSIEDIVNFADRLGIPVQCVAGRLQREQKRYDLFSDIINKYNVREILNAAQL</sequence>
<name>A0AA41HEU3_9BURK</name>
<dbReference type="Proteomes" id="UP001162889">
    <property type="component" value="Unassembled WGS sequence"/>
</dbReference>
<feature type="domain" description="IrrE N-terminal-like" evidence="1">
    <location>
        <begin position="140"/>
        <end position="258"/>
    </location>
</feature>
<evidence type="ECO:0000313" key="5">
    <source>
        <dbReference type="Proteomes" id="UP001162889"/>
    </source>
</evidence>